<dbReference type="InterPro" id="IPR029058">
    <property type="entry name" value="AB_hydrolase_fold"/>
</dbReference>
<evidence type="ECO:0000313" key="3">
    <source>
        <dbReference type="EMBL" id="SMP43995.1"/>
    </source>
</evidence>
<dbReference type="InterPro" id="IPR010297">
    <property type="entry name" value="DUF900_hydrolase"/>
</dbReference>
<organism evidence="3 4">
    <name type="scientific">Neorhodopirellula lusitana</name>
    <dbReference type="NCBI Taxonomy" id="445327"/>
    <lineage>
        <taxon>Bacteria</taxon>
        <taxon>Pseudomonadati</taxon>
        <taxon>Planctomycetota</taxon>
        <taxon>Planctomycetia</taxon>
        <taxon>Pirellulales</taxon>
        <taxon>Pirellulaceae</taxon>
        <taxon>Neorhodopirellula</taxon>
    </lineage>
</organism>
<accession>A0ABY1PU40</accession>
<feature type="transmembrane region" description="Helical" evidence="2">
    <location>
        <begin position="293"/>
        <end position="312"/>
    </location>
</feature>
<dbReference type="PANTHER" id="PTHR36513:SF1">
    <property type="entry name" value="TRANSMEMBRANE PROTEIN"/>
    <property type="match status" value="1"/>
</dbReference>
<proteinExistence type="predicted"/>
<dbReference type="EMBL" id="FXUG01000001">
    <property type="protein sequence ID" value="SMP43995.1"/>
    <property type="molecule type" value="Genomic_DNA"/>
</dbReference>
<gene>
    <name evidence="3" type="ORF">SAMN06265222_1011051</name>
</gene>
<dbReference type="Proteomes" id="UP001158067">
    <property type="component" value="Unassembled WGS sequence"/>
</dbReference>
<keyword evidence="2" id="KW-0472">Membrane</keyword>
<reference evidence="3 4" key="1">
    <citation type="submission" date="2017-05" db="EMBL/GenBank/DDBJ databases">
        <authorList>
            <person name="Varghese N."/>
            <person name="Submissions S."/>
        </authorList>
    </citation>
    <scope>NUCLEOTIDE SEQUENCE [LARGE SCALE GENOMIC DNA]</scope>
    <source>
        <strain evidence="3 4">DSM 25457</strain>
    </source>
</reference>
<feature type="transmembrane region" description="Helical" evidence="2">
    <location>
        <begin position="260"/>
        <end position="281"/>
    </location>
</feature>
<evidence type="ECO:0000313" key="4">
    <source>
        <dbReference type="Proteomes" id="UP001158067"/>
    </source>
</evidence>
<dbReference type="PROSITE" id="PS51257">
    <property type="entry name" value="PROKAR_LIPOPROTEIN"/>
    <property type="match status" value="1"/>
</dbReference>
<sequence length="631" mass="66575">MDFRYALAVQVTGASTLVLMGALVGGCSKSSDASMEESAPAELEVVVDEIQLPESIQYDSPEYSIRDYGTPYAAEAISRAQTSAGVQTGHGVPSEVAGGEQPAPGGSFEAASSAAMAVPGNQNSRIEPSGTMGPAANRPTFGAVVEKTPSRNRFSPSRNDSSQSNTAWMPPAGATQSPSAGFSTGMDRPKSSGSSATPSASMAMPAPAPAPTPVAAAEVPGVEPVADDSAFQTVNVFYATDREQASLSLADFHLSGQRRWISGLGVGGGVAAIFLLISCLLRNRAAAMLTGGLMAAMSVAAIATFVSGSASIEKIGVTYSAERGELVRGICQVTVPKNHTRGSVERPSLLKFEVNEDQAKHIVLTSVEPLPSDEFHQQLKTELASTSEPDLLVFIHGYNVDFESAVHRTAQISVDLPFQGVPVCYSWPSQGTLLGYPIDENNAAWTVGHLKEFLGELVEQSGAKSIHVVAHSMGNRAMTSALQQLALTHPHDGPLFDRVVLAAPDVDADLFRKDLAPALTQVARHVTLYASSSDQALIASKQVHGYPRAGETGDHLVVVNGVDTIDVSGIDLSLLGHSYYGDSEPMLRDLFEVLLSRLPASQRDTLVSRDFQSQVYWQLANQARIATGVAR</sequence>
<feature type="compositionally biased region" description="Polar residues" evidence="1">
    <location>
        <begin position="151"/>
        <end position="167"/>
    </location>
</feature>
<dbReference type="PANTHER" id="PTHR36513">
    <property type="entry name" value="ABC TRANSMEMBRANE TYPE-1 DOMAIN-CONTAINING PROTEIN"/>
    <property type="match status" value="1"/>
</dbReference>
<feature type="region of interest" description="Disordered" evidence="1">
    <location>
        <begin position="84"/>
        <end position="214"/>
    </location>
</feature>
<dbReference type="RefSeq" id="WP_283431193.1">
    <property type="nucleotide sequence ID" value="NZ_FXUG01000001.1"/>
</dbReference>
<feature type="compositionally biased region" description="Low complexity" evidence="1">
    <location>
        <begin position="191"/>
        <end position="205"/>
    </location>
</feature>
<keyword evidence="2" id="KW-0812">Transmembrane</keyword>
<protein>
    <submittedName>
        <fullName evidence="3">Esterase/lipase superfamily enzyme</fullName>
    </submittedName>
</protein>
<comment type="caution">
    <text evidence="3">The sequence shown here is derived from an EMBL/GenBank/DDBJ whole genome shotgun (WGS) entry which is preliminary data.</text>
</comment>
<keyword evidence="4" id="KW-1185">Reference proteome</keyword>
<keyword evidence="2" id="KW-1133">Transmembrane helix</keyword>
<dbReference type="Pfam" id="PF05990">
    <property type="entry name" value="DUF900"/>
    <property type="match status" value="1"/>
</dbReference>
<evidence type="ECO:0000256" key="2">
    <source>
        <dbReference type="SAM" id="Phobius"/>
    </source>
</evidence>
<dbReference type="SUPFAM" id="SSF53474">
    <property type="entry name" value="alpha/beta-Hydrolases"/>
    <property type="match status" value="1"/>
</dbReference>
<dbReference type="Gene3D" id="3.40.50.1820">
    <property type="entry name" value="alpha/beta hydrolase"/>
    <property type="match status" value="1"/>
</dbReference>
<name>A0ABY1PU40_9BACT</name>
<evidence type="ECO:0000256" key="1">
    <source>
        <dbReference type="SAM" id="MobiDB-lite"/>
    </source>
</evidence>